<feature type="domain" description="RNA polymerase sigma factor 70 region 4 type 2" evidence="6">
    <location>
        <begin position="118"/>
        <end position="171"/>
    </location>
</feature>
<dbReference type="Gene3D" id="1.10.10.10">
    <property type="entry name" value="Winged helix-like DNA-binding domain superfamily/Winged helix DNA-binding domain"/>
    <property type="match status" value="1"/>
</dbReference>
<dbReference type="InterPro" id="IPR007627">
    <property type="entry name" value="RNA_pol_sigma70_r2"/>
</dbReference>
<dbReference type="SUPFAM" id="SSF88946">
    <property type="entry name" value="Sigma2 domain of RNA polymerase sigma factors"/>
    <property type="match status" value="1"/>
</dbReference>
<keyword evidence="8" id="KW-1185">Reference proteome</keyword>
<dbReference type="NCBIfam" id="TIGR02937">
    <property type="entry name" value="sigma70-ECF"/>
    <property type="match status" value="1"/>
</dbReference>
<dbReference type="Pfam" id="PF08281">
    <property type="entry name" value="Sigma70_r4_2"/>
    <property type="match status" value="1"/>
</dbReference>
<comment type="caution">
    <text evidence="7">The sequence shown here is derived from an EMBL/GenBank/DDBJ whole genome shotgun (WGS) entry which is preliminary data.</text>
</comment>
<sequence length="179" mass="20871">MTPERDKPDSTRFEALMLPHLDAAYSLARWLVRDSHHAQDRVQEAYLRAFRYFHRFRGGDARPWLLRIVRNTCYSWLKTHSQQAEMLEFHDEELHGASDPDDAFGGNPETLLLRQAQREEVLSAVEALPLHFREVIVLREMDEMTYECIAEVMDIPVGTVMSRLSRARALLRQALSHPE</sequence>
<evidence type="ECO:0000259" key="6">
    <source>
        <dbReference type="Pfam" id="PF08281"/>
    </source>
</evidence>
<dbReference type="InterPro" id="IPR039425">
    <property type="entry name" value="RNA_pol_sigma-70-like"/>
</dbReference>
<comment type="similarity">
    <text evidence="1">Belongs to the sigma-70 factor family. ECF subfamily.</text>
</comment>
<gene>
    <name evidence="7" type="ORF">ACFPP7_08105</name>
</gene>
<dbReference type="PANTHER" id="PTHR43133">
    <property type="entry name" value="RNA POLYMERASE ECF-TYPE SIGMA FACTO"/>
    <property type="match status" value="1"/>
</dbReference>
<evidence type="ECO:0000256" key="2">
    <source>
        <dbReference type="ARBA" id="ARBA00023015"/>
    </source>
</evidence>
<dbReference type="InterPro" id="IPR036388">
    <property type="entry name" value="WH-like_DNA-bd_sf"/>
</dbReference>
<evidence type="ECO:0000313" key="8">
    <source>
        <dbReference type="Proteomes" id="UP001596084"/>
    </source>
</evidence>
<keyword evidence="4" id="KW-0804">Transcription</keyword>
<dbReference type="CDD" id="cd06171">
    <property type="entry name" value="Sigma70_r4"/>
    <property type="match status" value="1"/>
</dbReference>
<evidence type="ECO:0000256" key="4">
    <source>
        <dbReference type="ARBA" id="ARBA00023163"/>
    </source>
</evidence>
<proteinExistence type="inferred from homology"/>
<dbReference type="EMBL" id="JBHSMX010000012">
    <property type="protein sequence ID" value="MFC5520879.1"/>
    <property type="molecule type" value="Genomic_DNA"/>
</dbReference>
<keyword evidence="3" id="KW-0731">Sigma factor</keyword>
<dbReference type="PANTHER" id="PTHR43133:SF25">
    <property type="entry name" value="RNA POLYMERASE SIGMA FACTOR RFAY-RELATED"/>
    <property type="match status" value="1"/>
</dbReference>
<dbReference type="InterPro" id="IPR014284">
    <property type="entry name" value="RNA_pol_sigma-70_dom"/>
</dbReference>
<protein>
    <submittedName>
        <fullName evidence="7">Sigma-70 family RNA polymerase sigma factor</fullName>
    </submittedName>
</protein>
<dbReference type="InterPro" id="IPR013324">
    <property type="entry name" value="RNA_pol_sigma_r3/r4-like"/>
</dbReference>
<name>A0ABW0Q976_9BURK</name>
<keyword evidence="2" id="KW-0805">Transcription regulation</keyword>
<evidence type="ECO:0000256" key="1">
    <source>
        <dbReference type="ARBA" id="ARBA00010641"/>
    </source>
</evidence>
<accession>A0ABW0Q976</accession>
<reference evidence="8" key="1">
    <citation type="journal article" date="2019" name="Int. J. Syst. Evol. Microbiol.">
        <title>The Global Catalogue of Microorganisms (GCM) 10K type strain sequencing project: providing services to taxonomists for standard genome sequencing and annotation.</title>
        <authorList>
            <consortium name="The Broad Institute Genomics Platform"/>
            <consortium name="The Broad Institute Genome Sequencing Center for Infectious Disease"/>
            <person name="Wu L."/>
            <person name="Ma J."/>
        </authorList>
    </citation>
    <scope>NUCLEOTIDE SEQUENCE [LARGE SCALE GENOMIC DNA]</scope>
    <source>
        <strain evidence="8">CGMCC 4.7277</strain>
    </source>
</reference>
<evidence type="ECO:0000259" key="5">
    <source>
        <dbReference type="Pfam" id="PF04542"/>
    </source>
</evidence>
<dbReference type="InterPro" id="IPR013325">
    <property type="entry name" value="RNA_pol_sigma_r2"/>
</dbReference>
<evidence type="ECO:0000256" key="3">
    <source>
        <dbReference type="ARBA" id="ARBA00023082"/>
    </source>
</evidence>
<dbReference type="SUPFAM" id="SSF88659">
    <property type="entry name" value="Sigma3 and sigma4 domains of RNA polymerase sigma factors"/>
    <property type="match status" value="1"/>
</dbReference>
<organism evidence="7 8">
    <name type="scientific">Polaromonas jejuensis</name>
    <dbReference type="NCBI Taxonomy" id="457502"/>
    <lineage>
        <taxon>Bacteria</taxon>
        <taxon>Pseudomonadati</taxon>
        <taxon>Pseudomonadota</taxon>
        <taxon>Betaproteobacteria</taxon>
        <taxon>Burkholderiales</taxon>
        <taxon>Comamonadaceae</taxon>
        <taxon>Polaromonas</taxon>
    </lineage>
</organism>
<evidence type="ECO:0000313" key="7">
    <source>
        <dbReference type="EMBL" id="MFC5520879.1"/>
    </source>
</evidence>
<dbReference type="Gene3D" id="1.10.1740.10">
    <property type="match status" value="1"/>
</dbReference>
<dbReference type="Pfam" id="PF04542">
    <property type="entry name" value="Sigma70_r2"/>
    <property type="match status" value="1"/>
</dbReference>
<dbReference type="Proteomes" id="UP001596084">
    <property type="component" value="Unassembled WGS sequence"/>
</dbReference>
<dbReference type="InterPro" id="IPR013249">
    <property type="entry name" value="RNA_pol_sigma70_r4_t2"/>
</dbReference>
<dbReference type="RefSeq" id="WP_245660720.1">
    <property type="nucleotide sequence ID" value="NZ_JBHSMX010000012.1"/>
</dbReference>
<feature type="domain" description="RNA polymerase sigma-70 region 2" evidence="5">
    <location>
        <begin position="19"/>
        <end position="81"/>
    </location>
</feature>